<feature type="domain" description="Cytochrome c" evidence="10">
    <location>
        <begin position="209"/>
        <end position="339"/>
    </location>
</feature>
<gene>
    <name evidence="11" type="ORF">HC176_14585</name>
</gene>
<keyword evidence="7 8" id="KW-0408">Iron</keyword>
<dbReference type="PANTHER" id="PTHR30600">
    <property type="entry name" value="CYTOCHROME C PEROXIDASE-RELATED"/>
    <property type="match status" value="1"/>
</dbReference>
<name>A0ABX1DEN3_9FLAO</name>
<dbReference type="Pfam" id="PF03150">
    <property type="entry name" value="CCP_MauG"/>
    <property type="match status" value="1"/>
</dbReference>
<evidence type="ECO:0000256" key="3">
    <source>
        <dbReference type="ARBA" id="ARBA00022723"/>
    </source>
</evidence>
<evidence type="ECO:0000256" key="2">
    <source>
        <dbReference type="ARBA" id="ARBA00022617"/>
    </source>
</evidence>
<dbReference type="RefSeq" id="WP_167919547.1">
    <property type="nucleotide sequence ID" value="NZ_JAAVJS010000027.1"/>
</dbReference>
<feature type="chain" id="PRO_5047229582" evidence="9">
    <location>
        <begin position="23"/>
        <end position="352"/>
    </location>
</feature>
<proteinExistence type="predicted"/>
<evidence type="ECO:0000313" key="12">
    <source>
        <dbReference type="Proteomes" id="UP000760545"/>
    </source>
</evidence>
<dbReference type="Gene3D" id="1.10.760.10">
    <property type="entry name" value="Cytochrome c-like domain"/>
    <property type="match status" value="2"/>
</dbReference>
<dbReference type="InterPro" id="IPR026259">
    <property type="entry name" value="MauG/Cytc_peroxidase"/>
</dbReference>
<keyword evidence="4 9" id="KW-0732">Signal</keyword>
<evidence type="ECO:0000256" key="4">
    <source>
        <dbReference type="ARBA" id="ARBA00022729"/>
    </source>
</evidence>
<protein>
    <submittedName>
        <fullName evidence="11">Cytochrome-c peroxidase</fullName>
    </submittedName>
</protein>
<comment type="subcellular location">
    <subcellularLocation>
        <location evidence="1">Periplasm</location>
    </subcellularLocation>
</comment>
<evidence type="ECO:0000256" key="5">
    <source>
        <dbReference type="ARBA" id="ARBA00022764"/>
    </source>
</evidence>
<dbReference type="SUPFAM" id="SSF46626">
    <property type="entry name" value="Cytochrome c"/>
    <property type="match status" value="2"/>
</dbReference>
<keyword evidence="3 8" id="KW-0479">Metal-binding</keyword>
<evidence type="ECO:0000313" key="11">
    <source>
        <dbReference type="EMBL" id="NJX16715.1"/>
    </source>
</evidence>
<evidence type="ECO:0000256" key="8">
    <source>
        <dbReference type="PROSITE-ProRule" id="PRU00433"/>
    </source>
</evidence>
<dbReference type="InterPro" id="IPR036909">
    <property type="entry name" value="Cyt_c-like_dom_sf"/>
</dbReference>
<dbReference type="GO" id="GO:0004601">
    <property type="term" value="F:peroxidase activity"/>
    <property type="evidence" value="ECO:0007669"/>
    <property type="project" value="UniProtKB-KW"/>
</dbReference>
<evidence type="ECO:0000256" key="1">
    <source>
        <dbReference type="ARBA" id="ARBA00004418"/>
    </source>
</evidence>
<dbReference type="PROSITE" id="PS51007">
    <property type="entry name" value="CYTC"/>
    <property type="match status" value="1"/>
</dbReference>
<dbReference type="PIRSF" id="PIRSF000294">
    <property type="entry name" value="Cytochrome-c_peroxidase"/>
    <property type="match status" value="1"/>
</dbReference>
<dbReference type="Proteomes" id="UP000760545">
    <property type="component" value="Unassembled WGS sequence"/>
</dbReference>
<accession>A0ABX1DEN3</accession>
<dbReference type="InterPro" id="IPR051395">
    <property type="entry name" value="Cytochrome_c_Peroxidase/MauG"/>
</dbReference>
<dbReference type="PANTHER" id="PTHR30600:SF10">
    <property type="entry name" value="BLL6722 PROTEIN"/>
    <property type="match status" value="1"/>
</dbReference>
<evidence type="ECO:0000256" key="7">
    <source>
        <dbReference type="ARBA" id="ARBA00023004"/>
    </source>
</evidence>
<feature type="signal peptide" evidence="9">
    <location>
        <begin position="1"/>
        <end position="22"/>
    </location>
</feature>
<keyword evidence="11" id="KW-0575">Peroxidase</keyword>
<organism evidence="11 12">
    <name type="scientific">Tamlana crocina</name>
    <dbReference type="NCBI Taxonomy" id="393006"/>
    <lineage>
        <taxon>Bacteria</taxon>
        <taxon>Pseudomonadati</taxon>
        <taxon>Bacteroidota</taxon>
        <taxon>Flavobacteriia</taxon>
        <taxon>Flavobacteriales</taxon>
        <taxon>Flavobacteriaceae</taxon>
        <taxon>Tamlana</taxon>
    </lineage>
</organism>
<evidence type="ECO:0000256" key="9">
    <source>
        <dbReference type="SAM" id="SignalP"/>
    </source>
</evidence>
<evidence type="ECO:0000259" key="10">
    <source>
        <dbReference type="PROSITE" id="PS51007"/>
    </source>
</evidence>
<keyword evidence="12" id="KW-1185">Reference proteome</keyword>
<dbReference type="InterPro" id="IPR004852">
    <property type="entry name" value="Di-haem_cyt_c_peroxidsae"/>
</dbReference>
<keyword evidence="5" id="KW-0574">Periplasm</keyword>
<evidence type="ECO:0000256" key="6">
    <source>
        <dbReference type="ARBA" id="ARBA00023002"/>
    </source>
</evidence>
<keyword evidence="6" id="KW-0560">Oxidoreductase</keyword>
<reference evidence="11 12" key="1">
    <citation type="submission" date="2020-03" db="EMBL/GenBank/DDBJ databases">
        <title>Tamlana sp. nov, isolated from XXX.</title>
        <authorList>
            <person name="Cao W.R."/>
        </authorList>
    </citation>
    <scope>NUCLEOTIDE SEQUENCE [LARGE SCALE GENOMIC DNA]</scope>
    <source>
        <strain evidence="11 12">HST1-43</strain>
    </source>
</reference>
<keyword evidence="2 8" id="KW-0349">Heme</keyword>
<dbReference type="EMBL" id="JAAVJS010000027">
    <property type="protein sequence ID" value="NJX16715.1"/>
    <property type="molecule type" value="Genomic_DNA"/>
</dbReference>
<comment type="caution">
    <text evidence="11">The sequence shown here is derived from an EMBL/GenBank/DDBJ whole genome shotgun (WGS) entry which is preliminary data.</text>
</comment>
<sequence>MEKPLLTLVCLVLLWSCSSDNADEYVPAPVALSVEQPANFPEIKYNMEANPPTDAGFELGKKLFYEGNLSSSGVISCGFCHEQASAFTHHGHTISHGENGLEGFRNTQPIQNLAYFSEFTWDGAAIHLDLQPIIPITAEVEMNETIPSVLEKLQNLPEYPDMFNRAFGTPEINSERMLKALSQFMVMMVSSNSKYDKVVRGEDGVEFTELEAEGRAIFNEKCASCHATDLFSDQTYRNNGIPFNPKFKDEEQGRQRVFGYVSDFYKFRVPSLRNIEYSFPYMHDGRFGTLEAVLDFYAFGMAENGGEIDPILRKKDGRLGIDLSEHDKEAIIAFLKTLTDHEFLNDERFAEF</sequence>
<dbReference type="InterPro" id="IPR009056">
    <property type="entry name" value="Cyt_c-like_dom"/>
</dbReference>